<dbReference type="GO" id="GO:0005886">
    <property type="term" value="C:plasma membrane"/>
    <property type="evidence" value="ECO:0007669"/>
    <property type="project" value="UniProtKB-SubCell"/>
</dbReference>
<sequence>MNALRSPVLLALACFMLSAGYCKERTEDQTLLNFIMEIMQNLKEYDAQESNGVQYFSKEEDHVFGHKELPDYGLYQEERRVEIVPRDLRMKNKFLTHLTGPLYFSPKCSKHFHRLYHTTRDCTIPAYYKRCARLLTRLAVSPMCMDGYRN</sequence>
<dbReference type="AlphaFoldDB" id="A0A6P7XLC4"/>
<dbReference type="GeneID" id="115465203"/>
<dbReference type="GO" id="GO:0070374">
    <property type="term" value="P:positive regulation of ERK1 and ERK2 cascade"/>
    <property type="evidence" value="ECO:0007669"/>
    <property type="project" value="TreeGrafter"/>
</dbReference>
<evidence type="ECO:0000256" key="6">
    <source>
        <dbReference type="ARBA" id="ARBA00022729"/>
    </source>
</evidence>
<comment type="subcellular location">
    <subcellularLocation>
        <location evidence="1">Cell membrane</location>
    </subcellularLocation>
    <subcellularLocation>
        <location evidence="2">Secreted</location>
    </subcellularLocation>
</comment>
<organism evidence="11 12">
    <name type="scientific">Microcaecilia unicolor</name>
    <dbReference type="NCBI Taxonomy" id="1415580"/>
    <lineage>
        <taxon>Eukaryota</taxon>
        <taxon>Metazoa</taxon>
        <taxon>Chordata</taxon>
        <taxon>Craniata</taxon>
        <taxon>Vertebrata</taxon>
        <taxon>Euteleostomi</taxon>
        <taxon>Amphibia</taxon>
        <taxon>Gymnophiona</taxon>
        <taxon>Siphonopidae</taxon>
        <taxon>Microcaecilia</taxon>
    </lineage>
</organism>
<reference evidence="12 13" key="1">
    <citation type="submission" date="2025-04" db="UniProtKB">
        <authorList>
            <consortium name="RefSeq"/>
        </authorList>
    </citation>
    <scope>IDENTIFICATION</scope>
</reference>
<keyword evidence="6 10" id="KW-0732">Signal</keyword>
<evidence type="ECO:0000256" key="8">
    <source>
        <dbReference type="ARBA" id="ARBA00023157"/>
    </source>
</evidence>
<keyword evidence="4" id="KW-0202">Cytokine</keyword>
<evidence type="ECO:0000256" key="3">
    <source>
        <dbReference type="ARBA" id="ARBA00022475"/>
    </source>
</evidence>
<dbReference type="Proteomes" id="UP000515156">
    <property type="component" value="Chromosome 3"/>
</dbReference>
<dbReference type="GO" id="GO:0070378">
    <property type="term" value="P:positive regulation of ERK5 cascade"/>
    <property type="evidence" value="ECO:0007669"/>
    <property type="project" value="TreeGrafter"/>
</dbReference>
<accession>A0A6P7XLC4</accession>
<dbReference type="CTD" id="285016"/>
<feature type="signal peptide" evidence="10">
    <location>
        <begin position="1"/>
        <end position="22"/>
    </location>
</feature>
<keyword evidence="11" id="KW-1185">Reference proteome</keyword>
<keyword evidence="5" id="KW-0964">Secreted</keyword>
<proteinExistence type="inferred from homology"/>
<dbReference type="GO" id="GO:0005615">
    <property type="term" value="C:extracellular space"/>
    <property type="evidence" value="ECO:0007669"/>
    <property type="project" value="UniProtKB-KW"/>
</dbReference>
<evidence type="ECO:0000313" key="13">
    <source>
        <dbReference type="RefSeq" id="XP_030051461.1"/>
    </source>
</evidence>
<dbReference type="RefSeq" id="XP_030051460.1">
    <property type="nucleotide sequence ID" value="XM_030195600.1"/>
</dbReference>
<evidence type="ECO:0000256" key="1">
    <source>
        <dbReference type="ARBA" id="ARBA00004236"/>
    </source>
</evidence>
<evidence type="ECO:0000313" key="12">
    <source>
        <dbReference type="RefSeq" id="XP_030051460.1"/>
    </source>
</evidence>
<evidence type="ECO:0000256" key="7">
    <source>
        <dbReference type="ARBA" id="ARBA00023136"/>
    </source>
</evidence>
<evidence type="ECO:0000256" key="5">
    <source>
        <dbReference type="ARBA" id="ARBA00022525"/>
    </source>
</evidence>
<evidence type="ECO:0000256" key="10">
    <source>
        <dbReference type="SAM" id="SignalP"/>
    </source>
</evidence>
<dbReference type="GO" id="GO:0005125">
    <property type="term" value="F:cytokine activity"/>
    <property type="evidence" value="ECO:0007669"/>
    <property type="project" value="UniProtKB-KW"/>
</dbReference>
<dbReference type="GO" id="GO:0030298">
    <property type="term" value="F:receptor signaling protein tyrosine kinase activator activity"/>
    <property type="evidence" value="ECO:0007669"/>
    <property type="project" value="InterPro"/>
</dbReference>
<evidence type="ECO:0000313" key="11">
    <source>
        <dbReference type="Proteomes" id="UP000515156"/>
    </source>
</evidence>
<keyword evidence="7" id="KW-0472">Membrane</keyword>
<evidence type="ECO:0000256" key="2">
    <source>
        <dbReference type="ARBA" id="ARBA00004613"/>
    </source>
</evidence>
<dbReference type="PANTHER" id="PTHR28676">
    <property type="entry name" value="ALK AND LTK LIGAND 2-RELATED"/>
    <property type="match status" value="1"/>
</dbReference>
<keyword evidence="8" id="KW-1015">Disulfide bond</keyword>
<dbReference type="GO" id="GO:0030971">
    <property type="term" value="F:receptor tyrosine kinase binding"/>
    <property type="evidence" value="ECO:0007669"/>
    <property type="project" value="InterPro"/>
</dbReference>
<gene>
    <name evidence="12 13" type="primary">ALKAL2</name>
</gene>
<dbReference type="RefSeq" id="XP_030051461.1">
    <property type="nucleotide sequence ID" value="XM_030195601.1"/>
</dbReference>
<feature type="chain" id="PRO_5044652454" evidence="10">
    <location>
        <begin position="23"/>
        <end position="150"/>
    </location>
</feature>
<dbReference type="PANTHER" id="PTHR28676:SF2">
    <property type="entry name" value="ALK AND LTK LIGAND 2"/>
    <property type="match status" value="1"/>
</dbReference>
<dbReference type="Pfam" id="PF15129">
    <property type="entry name" value="ALKL1_2"/>
    <property type="match status" value="1"/>
</dbReference>
<name>A0A6P7XLC4_9AMPH</name>
<protein>
    <submittedName>
        <fullName evidence="12 13">ALK and LTK ligand 2</fullName>
    </submittedName>
</protein>
<evidence type="ECO:0000256" key="9">
    <source>
        <dbReference type="ARBA" id="ARBA00033741"/>
    </source>
</evidence>
<evidence type="ECO:0000256" key="4">
    <source>
        <dbReference type="ARBA" id="ARBA00022514"/>
    </source>
</evidence>
<dbReference type="KEGG" id="muo:115465203"/>
<dbReference type="InterPro" id="IPR029364">
    <property type="entry name" value="ALKL1/2"/>
</dbReference>
<dbReference type="OrthoDB" id="9807651at2759"/>
<keyword evidence="3" id="KW-1003">Cell membrane</keyword>
<comment type="similarity">
    <text evidence="9">Belongs to the ALKAL family.</text>
</comment>